<dbReference type="RefSeq" id="WP_093204524.1">
    <property type="nucleotide sequence ID" value="NZ_FNGS01000006.1"/>
</dbReference>
<evidence type="ECO:0000313" key="3">
    <source>
        <dbReference type="Proteomes" id="UP000198901"/>
    </source>
</evidence>
<organism evidence="2 3">
    <name type="scientific">Siphonobacter aquaeclarae</name>
    <dbReference type="NCBI Taxonomy" id="563176"/>
    <lineage>
        <taxon>Bacteria</taxon>
        <taxon>Pseudomonadati</taxon>
        <taxon>Bacteroidota</taxon>
        <taxon>Cytophagia</taxon>
        <taxon>Cytophagales</taxon>
        <taxon>Cytophagaceae</taxon>
        <taxon>Siphonobacter</taxon>
    </lineage>
</organism>
<dbReference type="PROSITE" id="PS51257">
    <property type="entry name" value="PROKAR_LIPOPROTEIN"/>
    <property type="match status" value="1"/>
</dbReference>
<dbReference type="Proteomes" id="UP000198901">
    <property type="component" value="Unassembled WGS sequence"/>
</dbReference>
<feature type="domain" description="Lipocalin-like" evidence="1">
    <location>
        <begin position="38"/>
        <end position="122"/>
    </location>
</feature>
<dbReference type="STRING" id="563176.SAMN04488090_3266"/>
<sequence>MSILRYSILPALLFIFVFTSCSKKKDDVTPSVNRADLIGKVWTATSIDFVLDGKAYNLPTDPSDTSTWEFKDNGSFVFKDSDGSSDSGKWELSDKQIKVTYDGSTDVEYISIVSLESKKLTIKSGEELDLTKKPEDYTEDQRFVYELASTYFSAIKVDISKSKKFSVQGNFTVK</sequence>
<dbReference type="OrthoDB" id="965193at2"/>
<proteinExistence type="predicted"/>
<evidence type="ECO:0000313" key="2">
    <source>
        <dbReference type="EMBL" id="SDM37964.1"/>
    </source>
</evidence>
<dbReference type="Pfam" id="PF13648">
    <property type="entry name" value="Lipocalin_4"/>
    <property type="match status" value="1"/>
</dbReference>
<dbReference type="EMBL" id="FNGS01000006">
    <property type="protein sequence ID" value="SDM37964.1"/>
    <property type="molecule type" value="Genomic_DNA"/>
</dbReference>
<gene>
    <name evidence="2" type="ORF">SAMN04488090_3266</name>
</gene>
<dbReference type="AlphaFoldDB" id="A0A1G9SRH3"/>
<protein>
    <submittedName>
        <fullName evidence="2">Lipocalin-like domain-containing protein</fullName>
    </submittedName>
</protein>
<reference evidence="2 3" key="1">
    <citation type="submission" date="2016-10" db="EMBL/GenBank/DDBJ databases">
        <authorList>
            <person name="de Groot N.N."/>
        </authorList>
    </citation>
    <scope>NUCLEOTIDE SEQUENCE [LARGE SCALE GENOMIC DNA]</scope>
    <source>
        <strain evidence="2 3">DSM 21668</strain>
    </source>
</reference>
<dbReference type="InterPro" id="IPR024311">
    <property type="entry name" value="Lipocalin-like"/>
</dbReference>
<name>A0A1G9SRH3_9BACT</name>
<evidence type="ECO:0000259" key="1">
    <source>
        <dbReference type="Pfam" id="PF13648"/>
    </source>
</evidence>
<keyword evidence="3" id="KW-1185">Reference proteome</keyword>
<accession>A0A1G9SRH3</accession>